<dbReference type="InterPro" id="IPR003016">
    <property type="entry name" value="2-oxoA_DH_lipoyl-BS"/>
</dbReference>
<evidence type="ECO:0000259" key="8">
    <source>
        <dbReference type="PROSITE" id="PS50968"/>
    </source>
</evidence>
<dbReference type="PANTHER" id="PTHR43178">
    <property type="entry name" value="DIHYDROLIPOAMIDE ACETYLTRANSFERASE COMPONENT OF PYRUVATE DEHYDROGENASE COMPLEX"/>
    <property type="match status" value="1"/>
</dbReference>
<dbReference type="InterPro" id="IPR000089">
    <property type="entry name" value="Biotin_lipoyl"/>
</dbReference>
<dbReference type="InterPro" id="IPR036625">
    <property type="entry name" value="E3-bd_dom_sf"/>
</dbReference>
<dbReference type="EC" id="2.3.1.-" evidence="6"/>
<feature type="domain" description="Peripheral subunit-binding (PSBD)" evidence="9">
    <location>
        <begin position="110"/>
        <end position="147"/>
    </location>
</feature>
<feature type="domain" description="Lipoyl-binding" evidence="8">
    <location>
        <begin position="3"/>
        <end position="78"/>
    </location>
</feature>
<dbReference type="CDD" id="cd06849">
    <property type="entry name" value="lipoyl_domain"/>
    <property type="match status" value="1"/>
</dbReference>
<dbReference type="InterPro" id="IPR001078">
    <property type="entry name" value="2-oxoacid_DH_actylTfrase"/>
</dbReference>
<gene>
    <name evidence="10" type="ORF">QR721_07520</name>
</gene>
<dbReference type="InterPro" id="IPR050743">
    <property type="entry name" value="2-oxoacid_DH_E2_comp"/>
</dbReference>
<dbReference type="PANTHER" id="PTHR43178:SF5">
    <property type="entry name" value="LIPOAMIDE ACYLTRANSFERASE COMPONENT OF BRANCHED-CHAIN ALPHA-KETO ACID DEHYDROGENASE COMPLEX, MITOCHONDRIAL"/>
    <property type="match status" value="1"/>
</dbReference>
<evidence type="ECO:0000256" key="7">
    <source>
        <dbReference type="SAM" id="MobiDB-lite"/>
    </source>
</evidence>
<sequence length="418" mass="45858">MPNEKILMPKLGESVTEGTINSWLVSVGDTVVQYDPIAEVATDKVNAEVPSSFTGKIVEIIAAEGDTVAVGDLMCIIETAESEIESEMPSIESVEKTDQEKVTDTSMKKRYSPAVLRLAQEHNINLEAVDGTGLGGRVTRKDVEKAISEPQAVKTEVGNTEESKTASLQNPVSQSKAEPTYASAGPRDIEIPVKGVRKVIADHMVQSQQEIPHAWMMVEADVTNLVNYRNKIKKKFKDQEGYNLTFFAFFVKAVAQALKEFPSLNSTWGGNRIIQHRDINLSFAVAKDDELFVPVIKNADDLSIKGIAKEIHELAGRARDGKLTTKDIEGGTFTVNNTGSFGSIQSMGIINHPQAAILQVESIVKRPVIINDMFAARDMVNLCLSLDHRILDGLICGKFMARVKEILENISEETAQVF</sequence>
<keyword evidence="3 6" id="KW-0808">Transferase</keyword>
<feature type="region of interest" description="Disordered" evidence="7">
    <location>
        <begin position="150"/>
        <end position="183"/>
    </location>
</feature>
<dbReference type="Pfam" id="PF00198">
    <property type="entry name" value="2-oxoacid_dh"/>
    <property type="match status" value="1"/>
</dbReference>
<keyword evidence="11" id="KW-1185">Reference proteome</keyword>
<evidence type="ECO:0000256" key="5">
    <source>
        <dbReference type="ARBA" id="ARBA00023315"/>
    </source>
</evidence>
<evidence type="ECO:0000256" key="2">
    <source>
        <dbReference type="ARBA" id="ARBA00007317"/>
    </source>
</evidence>
<dbReference type="PROSITE" id="PS50968">
    <property type="entry name" value="BIOTINYL_LIPOYL"/>
    <property type="match status" value="1"/>
</dbReference>
<dbReference type="Gene3D" id="4.10.320.10">
    <property type="entry name" value="E3-binding domain"/>
    <property type="match status" value="1"/>
</dbReference>
<dbReference type="InterPro" id="IPR004167">
    <property type="entry name" value="PSBD"/>
</dbReference>
<evidence type="ECO:0000256" key="1">
    <source>
        <dbReference type="ARBA" id="ARBA00001938"/>
    </source>
</evidence>
<dbReference type="Gene3D" id="3.30.559.10">
    <property type="entry name" value="Chloramphenicol acetyltransferase-like domain"/>
    <property type="match status" value="1"/>
</dbReference>
<feature type="compositionally biased region" description="Basic and acidic residues" evidence="7">
    <location>
        <begin position="93"/>
        <end position="107"/>
    </location>
</feature>
<dbReference type="Proteomes" id="UP001180087">
    <property type="component" value="Chromosome"/>
</dbReference>
<keyword evidence="4 6" id="KW-0450">Lipoyl</keyword>
<dbReference type="SUPFAM" id="SSF52777">
    <property type="entry name" value="CoA-dependent acyltransferases"/>
    <property type="match status" value="1"/>
</dbReference>
<dbReference type="InterPro" id="IPR023213">
    <property type="entry name" value="CAT-like_dom_sf"/>
</dbReference>
<name>A0ABY9KTB4_9BACI</name>
<keyword evidence="5 6" id="KW-0012">Acyltransferase</keyword>
<dbReference type="Gene3D" id="2.40.50.100">
    <property type="match status" value="1"/>
</dbReference>
<comment type="similarity">
    <text evidence="2 6">Belongs to the 2-oxoacid dehydrogenase family.</text>
</comment>
<dbReference type="InterPro" id="IPR011053">
    <property type="entry name" value="Single_hybrid_motif"/>
</dbReference>
<dbReference type="PROSITE" id="PS51826">
    <property type="entry name" value="PSBD"/>
    <property type="match status" value="1"/>
</dbReference>
<dbReference type="SUPFAM" id="SSF47005">
    <property type="entry name" value="Peripheral subunit-binding domain of 2-oxo acid dehydrogenase complex"/>
    <property type="match status" value="1"/>
</dbReference>
<feature type="compositionally biased region" description="Polar residues" evidence="7">
    <location>
        <begin position="157"/>
        <end position="177"/>
    </location>
</feature>
<dbReference type="Pfam" id="PF02817">
    <property type="entry name" value="E3_binding"/>
    <property type="match status" value="1"/>
</dbReference>
<dbReference type="SUPFAM" id="SSF51230">
    <property type="entry name" value="Single hybrid motif"/>
    <property type="match status" value="1"/>
</dbReference>
<feature type="region of interest" description="Disordered" evidence="7">
    <location>
        <begin position="84"/>
        <end position="107"/>
    </location>
</feature>
<reference evidence="10" key="1">
    <citation type="submission" date="2023-06" db="EMBL/GenBank/DDBJ databases">
        <title>A Treasure from Seagulls: Isolation and Description of Aciduricobacillus qingdaonensis gen. nov., sp. nov., a Rare Obligately Uric Acid-utilizing Member in the Family Bacillaceae.</title>
        <authorList>
            <person name="Liu W."/>
            <person name="Wang B."/>
        </authorList>
    </citation>
    <scope>NUCLEOTIDE SEQUENCE</scope>
    <source>
        <strain evidence="10">44XB</strain>
    </source>
</reference>
<dbReference type="EMBL" id="CP129113">
    <property type="protein sequence ID" value="WLV23507.1"/>
    <property type="molecule type" value="Genomic_DNA"/>
</dbReference>
<evidence type="ECO:0000313" key="10">
    <source>
        <dbReference type="EMBL" id="WLV23507.1"/>
    </source>
</evidence>
<organism evidence="10 11">
    <name type="scientific">Aciduricibacillus chroicocephali</name>
    <dbReference type="NCBI Taxonomy" id="3054939"/>
    <lineage>
        <taxon>Bacteria</taxon>
        <taxon>Bacillati</taxon>
        <taxon>Bacillota</taxon>
        <taxon>Bacilli</taxon>
        <taxon>Bacillales</taxon>
        <taxon>Bacillaceae</taxon>
        <taxon>Aciduricibacillus</taxon>
    </lineage>
</organism>
<proteinExistence type="inferred from homology"/>
<comment type="cofactor">
    <cofactor evidence="1 6">
        <name>(R)-lipoate</name>
        <dbReference type="ChEBI" id="CHEBI:83088"/>
    </cofactor>
</comment>
<accession>A0ABY9KTB4</accession>
<evidence type="ECO:0000256" key="4">
    <source>
        <dbReference type="ARBA" id="ARBA00022823"/>
    </source>
</evidence>
<dbReference type="RefSeq" id="WP_348025575.1">
    <property type="nucleotide sequence ID" value="NZ_CP129113.1"/>
</dbReference>
<dbReference type="PROSITE" id="PS00189">
    <property type="entry name" value="LIPOYL"/>
    <property type="match status" value="1"/>
</dbReference>
<evidence type="ECO:0000256" key="6">
    <source>
        <dbReference type="RuleBase" id="RU003423"/>
    </source>
</evidence>
<evidence type="ECO:0000256" key="3">
    <source>
        <dbReference type="ARBA" id="ARBA00022679"/>
    </source>
</evidence>
<dbReference type="GO" id="GO:0016746">
    <property type="term" value="F:acyltransferase activity"/>
    <property type="evidence" value="ECO:0007669"/>
    <property type="project" value="UniProtKB-KW"/>
</dbReference>
<protein>
    <recommendedName>
        <fullName evidence="6">Dihydrolipoamide acetyltransferase component of pyruvate dehydrogenase complex</fullName>
        <ecNumber evidence="6">2.3.1.-</ecNumber>
    </recommendedName>
</protein>
<evidence type="ECO:0000313" key="11">
    <source>
        <dbReference type="Proteomes" id="UP001180087"/>
    </source>
</evidence>
<dbReference type="Pfam" id="PF00364">
    <property type="entry name" value="Biotin_lipoyl"/>
    <property type="match status" value="1"/>
</dbReference>
<evidence type="ECO:0000259" key="9">
    <source>
        <dbReference type="PROSITE" id="PS51826"/>
    </source>
</evidence>